<feature type="compositionally biased region" description="Low complexity" evidence="1">
    <location>
        <begin position="153"/>
        <end position="165"/>
    </location>
</feature>
<feature type="compositionally biased region" description="Low complexity" evidence="1">
    <location>
        <begin position="120"/>
        <end position="130"/>
    </location>
</feature>
<feature type="region of interest" description="Disordered" evidence="1">
    <location>
        <begin position="147"/>
        <end position="178"/>
    </location>
</feature>
<dbReference type="OrthoDB" id="275583at2759"/>
<feature type="compositionally biased region" description="Polar residues" evidence="1">
    <location>
        <begin position="55"/>
        <end position="73"/>
    </location>
</feature>
<sequence>MNFASKTDLKKKNIYIYRSKMKTPAKDSKYSVNLKIFKLHNYSSAPKILGDKKSPSPTNGSTPAILTKRNSWRASWKFSAHKQQQRQQVNNATGDDKEKEEQEQYYDIELPDKRKHLDSNTDAADNNTIDNRSKHWADALDRISTQSLAQECSSKNNNSSSSGSSLRRLDGSELDEFM</sequence>
<reference evidence="2" key="2">
    <citation type="journal article" date="2014" name="BMC Genomics">
        <title>A genomic perspective to assessing quality of mass-reared SIT flies used in Mediterranean fruit fly (Ceratitis capitata) eradication in California.</title>
        <authorList>
            <person name="Calla B."/>
            <person name="Hall B."/>
            <person name="Hou S."/>
            <person name="Geib S.M."/>
        </authorList>
    </citation>
    <scope>NUCLEOTIDE SEQUENCE</scope>
</reference>
<name>W8B4W0_CERCA</name>
<reference evidence="2" key="1">
    <citation type="submission" date="2013-07" db="EMBL/GenBank/DDBJ databases">
        <authorList>
            <person name="Geib S."/>
        </authorList>
    </citation>
    <scope>NUCLEOTIDE SEQUENCE</scope>
</reference>
<proteinExistence type="evidence at transcript level"/>
<feature type="region of interest" description="Disordered" evidence="1">
    <location>
        <begin position="46"/>
        <end position="131"/>
    </location>
</feature>
<feature type="non-terminal residue" evidence="2">
    <location>
        <position position="178"/>
    </location>
</feature>
<dbReference type="AlphaFoldDB" id="W8B4W0"/>
<evidence type="ECO:0000313" key="2">
    <source>
        <dbReference type="EMBL" id="JAB93617.1"/>
    </source>
</evidence>
<accession>W8B4W0</accession>
<feature type="compositionally biased region" description="Basic and acidic residues" evidence="1">
    <location>
        <begin position="110"/>
        <end position="119"/>
    </location>
</feature>
<organism evidence="2">
    <name type="scientific">Ceratitis capitata</name>
    <name type="common">Mediterranean fruit fly</name>
    <name type="synonym">Tephritis capitata</name>
    <dbReference type="NCBI Taxonomy" id="7213"/>
    <lineage>
        <taxon>Eukaryota</taxon>
        <taxon>Metazoa</taxon>
        <taxon>Ecdysozoa</taxon>
        <taxon>Arthropoda</taxon>
        <taxon>Hexapoda</taxon>
        <taxon>Insecta</taxon>
        <taxon>Pterygota</taxon>
        <taxon>Neoptera</taxon>
        <taxon>Endopterygota</taxon>
        <taxon>Diptera</taxon>
        <taxon>Brachycera</taxon>
        <taxon>Muscomorpha</taxon>
        <taxon>Tephritoidea</taxon>
        <taxon>Tephritidae</taxon>
        <taxon>Ceratitis</taxon>
        <taxon>Ceratitis</taxon>
    </lineage>
</organism>
<evidence type="ECO:0000256" key="1">
    <source>
        <dbReference type="SAM" id="MobiDB-lite"/>
    </source>
</evidence>
<dbReference type="EMBL" id="GAMC01012938">
    <property type="protein sequence ID" value="JAB93617.1"/>
    <property type="molecule type" value="mRNA"/>
</dbReference>
<protein>
    <submittedName>
        <fullName evidence="2">Uncharacterized protein</fullName>
    </submittedName>
</protein>